<protein>
    <submittedName>
        <fullName evidence="2">Uncharacterized protein</fullName>
    </submittedName>
</protein>
<proteinExistence type="predicted"/>
<accession>A0A0A0KBX3</accession>
<keyword evidence="3" id="KW-1185">Reference proteome</keyword>
<name>A0A0A0KBX3_CUCSA</name>
<reference evidence="2 3" key="3">
    <citation type="journal article" date="2010" name="BMC Genomics">
        <title>Transcriptome sequencing and comparative analysis of cucumber flowers with different sex types.</title>
        <authorList>
            <person name="Guo S."/>
            <person name="Zheng Y."/>
            <person name="Joung J.G."/>
            <person name="Liu S."/>
            <person name="Zhang Z."/>
            <person name="Crasta O.R."/>
            <person name="Sobral B.W."/>
            <person name="Xu Y."/>
            <person name="Huang S."/>
            <person name="Fei Z."/>
        </authorList>
    </citation>
    <scope>NUCLEOTIDE SEQUENCE [LARGE SCALE GENOMIC DNA]</scope>
    <source>
        <strain evidence="3">cv. 9930</strain>
    </source>
</reference>
<sequence length="104" mass="11619">MAGKLAVKGDNTKPNPQEISPKTMTTHLPVEGSMVEIKVSIANMQVLWETLAKQIEFAGVGQPPKLLENRKDERTGNQIQVDQRMRNQVQEMEPRRSGEGVLIP</sequence>
<reference evidence="2 3" key="1">
    <citation type="journal article" date="2009" name="Nat. Genet.">
        <title>The genome of the cucumber, Cucumis sativus L.</title>
        <authorList>
            <person name="Huang S."/>
            <person name="Li R."/>
            <person name="Zhang Z."/>
            <person name="Li L."/>
            <person name="Gu X."/>
            <person name="Fan W."/>
            <person name="Lucas W.J."/>
            <person name="Wang X."/>
            <person name="Xie B."/>
            <person name="Ni P."/>
            <person name="Ren Y."/>
            <person name="Zhu H."/>
            <person name="Li J."/>
            <person name="Lin K."/>
            <person name="Jin W."/>
            <person name="Fei Z."/>
            <person name="Li G."/>
            <person name="Staub J."/>
            <person name="Kilian A."/>
            <person name="van der Vossen E.A."/>
            <person name="Wu Y."/>
            <person name="Guo J."/>
            <person name="He J."/>
            <person name="Jia Z."/>
            <person name="Ren Y."/>
            <person name="Tian G."/>
            <person name="Lu Y."/>
            <person name="Ruan J."/>
            <person name="Qian W."/>
            <person name="Wang M."/>
            <person name="Huang Q."/>
            <person name="Li B."/>
            <person name="Xuan Z."/>
            <person name="Cao J."/>
            <person name="Asan"/>
            <person name="Wu Z."/>
            <person name="Zhang J."/>
            <person name="Cai Q."/>
            <person name="Bai Y."/>
            <person name="Zhao B."/>
            <person name="Han Y."/>
            <person name="Li Y."/>
            <person name="Li X."/>
            <person name="Wang S."/>
            <person name="Shi Q."/>
            <person name="Liu S."/>
            <person name="Cho W.K."/>
            <person name="Kim J.Y."/>
            <person name="Xu Y."/>
            <person name="Heller-Uszynska K."/>
            <person name="Miao H."/>
            <person name="Cheng Z."/>
            <person name="Zhang S."/>
            <person name="Wu J."/>
            <person name="Yang Y."/>
            <person name="Kang H."/>
            <person name="Li M."/>
            <person name="Liang H."/>
            <person name="Ren X."/>
            <person name="Shi Z."/>
            <person name="Wen M."/>
            <person name="Jian M."/>
            <person name="Yang H."/>
            <person name="Zhang G."/>
            <person name="Yang Z."/>
            <person name="Chen R."/>
            <person name="Liu S."/>
            <person name="Li J."/>
            <person name="Ma L."/>
            <person name="Liu H."/>
            <person name="Zhou Y."/>
            <person name="Zhao J."/>
            <person name="Fang X."/>
            <person name="Li G."/>
            <person name="Fang L."/>
            <person name="Li Y."/>
            <person name="Liu D."/>
            <person name="Zheng H."/>
            <person name="Zhang Y."/>
            <person name="Qin N."/>
            <person name="Li Z."/>
            <person name="Yang G."/>
            <person name="Yang S."/>
            <person name="Bolund L."/>
            <person name="Kristiansen K."/>
            <person name="Zheng H."/>
            <person name="Li S."/>
            <person name="Zhang X."/>
            <person name="Yang H."/>
            <person name="Wang J."/>
            <person name="Sun R."/>
            <person name="Zhang B."/>
            <person name="Jiang S."/>
            <person name="Wang J."/>
            <person name="Du Y."/>
            <person name="Li S."/>
        </authorList>
    </citation>
    <scope>NUCLEOTIDE SEQUENCE [LARGE SCALE GENOMIC DNA]</scope>
    <source>
        <strain evidence="3">cv. 9930</strain>
    </source>
</reference>
<evidence type="ECO:0000256" key="1">
    <source>
        <dbReference type="SAM" id="MobiDB-lite"/>
    </source>
</evidence>
<feature type="compositionally biased region" description="Polar residues" evidence="1">
    <location>
        <begin position="12"/>
        <end position="26"/>
    </location>
</feature>
<dbReference type="EMBL" id="CM002927">
    <property type="protein sequence ID" value="KGN47210.1"/>
    <property type="molecule type" value="Genomic_DNA"/>
</dbReference>
<evidence type="ECO:0000313" key="2">
    <source>
        <dbReference type="EMBL" id="KGN47210.1"/>
    </source>
</evidence>
<dbReference type="AlphaFoldDB" id="A0A0A0KBX3"/>
<reference evidence="2 3" key="4">
    <citation type="journal article" date="2011" name="BMC Genomics">
        <title>RNA-Seq improves annotation of protein-coding genes in the cucumber genome.</title>
        <authorList>
            <person name="Li Z."/>
            <person name="Zhang Z."/>
            <person name="Yan P."/>
            <person name="Huang S."/>
            <person name="Fei Z."/>
            <person name="Lin K."/>
        </authorList>
    </citation>
    <scope>NUCLEOTIDE SEQUENCE [LARGE SCALE GENOMIC DNA]</scope>
    <source>
        <strain evidence="3">cv. 9930</strain>
    </source>
</reference>
<evidence type="ECO:0000313" key="3">
    <source>
        <dbReference type="Proteomes" id="UP000029981"/>
    </source>
</evidence>
<dbReference type="Proteomes" id="UP000029981">
    <property type="component" value="Chromosome 6"/>
</dbReference>
<feature type="region of interest" description="Disordered" evidence="1">
    <location>
        <begin position="1"/>
        <end position="27"/>
    </location>
</feature>
<organism evidence="2 3">
    <name type="scientific">Cucumis sativus</name>
    <name type="common">Cucumber</name>
    <dbReference type="NCBI Taxonomy" id="3659"/>
    <lineage>
        <taxon>Eukaryota</taxon>
        <taxon>Viridiplantae</taxon>
        <taxon>Streptophyta</taxon>
        <taxon>Embryophyta</taxon>
        <taxon>Tracheophyta</taxon>
        <taxon>Spermatophyta</taxon>
        <taxon>Magnoliopsida</taxon>
        <taxon>eudicotyledons</taxon>
        <taxon>Gunneridae</taxon>
        <taxon>Pentapetalae</taxon>
        <taxon>rosids</taxon>
        <taxon>fabids</taxon>
        <taxon>Cucurbitales</taxon>
        <taxon>Cucurbitaceae</taxon>
        <taxon>Benincaseae</taxon>
        <taxon>Cucumis</taxon>
    </lineage>
</organism>
<reference evidence="2 3" key="2">
    <citation type="journal article" date="2009" name="PLoS ONE">
        <title>An integrated genetic and cytogenetic map of the cucumber genome.</title>
        <authorList>
            <person name="Ren Y."/>
            <person name="Zhang Z."/>
            <person name="Liu J."/>
            <person name="Staub J.E."/>
            <person name="Han Y."/>
            <person name="Cheng Z."/>
            <person name="Li X."/>
            <person name="Lu J."/>
            <person name="Miao H."/>
            <person name="Kang H."/>
            <person name="Xie B."/>
            <person name="Gu X."/>
            <person name="Wang X."/>
            <person name="Du Y."/>
            <person name="Jin W."/>
            <person name="Huang S."/>
        </authorList>
    </citation>
    <scope>NUCLEOTIDE SEQUENCE [LARGE SCALE GENOMIC DNA]</scope>
    <source>
        <strain evidence="3">cv. 9930</strain>
    </source>
</reference>
<gene>
    <name evidence="2" type="ORF">Csa_6G205840</name>
</gene>
<dbReference type="Gramene" id="KGN47210">
    <property type="protein sequence ID" value="KGN47210"/>
    <property type="gene ID" value="Csa_6G205840"/>
</dbReference>